<comment type="caution">
    <text evidence="2">The sequence shown here is derived from an EMBL/GenBank/DDBJ whole genome shotgun (WGS) entry which is preliminary data.</text>
</comment>
<dbReference type="OrthoDB" id="10467743at2759"/>
<reference evidence="2 3" key="1">
    <citation type="journal article" date="2017" name="PLoS Biol.">
        <title>The sea cucumber genome provides insights into morphological evolution and visceral regeneration.</title>
        <authorList>
            <person name="Zhang X."/>
            <person name="Sun L."/>
            <person name="Yuan J."/>
            <person name="Sun Y."/>
            <person name="Gao Y."/>
            <person name="Zhang L."/>
            <person name="Li S."/>
            <person name="Dai H."/>
            <person name="Hamel J.F."/>
            <person name="Liu C."/>
            <person name="Yu Y."/>
            <person name="Liu S."/>
            <person name="Lin W."/>
            <person name="Guo K."/>
            <person name="Jin S."/>
            <person name="Xu P."/>
            <person name="Storey K.B."/>
            <person name="Huan P."/>
            <person name="Zhang T."/>
            <person name="Zhou Y."/>
            <person name="Zhang J."/>
            <person name="Lin C."/>
            <person name="Li X."/>
            <person name="Xing L."/>
            <person name="Huo D."/>
            <person name="Sun M."/>
            <person name="Wang L."/>
            <person name="Mercier A."/>
            <person name="Li F."/>
            <person name="Yang H."/>
            <person name="Xiang J."/>
        </authorList>
    </citation>
    <scope>NUCLEOTIDE SEQUENCE [LARGE SCALE GENOMIC DNA]</scope>
    <source>
        <strain evidence="2">Shaxun</strain>
        <tissue evidence="2">Muscle</tissue>
    </source>
</reference>
<protein>
    <submittedName>
        <fullName evidence="2">Uncharacterized protein</fullName>
    </submittedName>
</protein>
<sequence>MKLFTLVTIFLSYEVFAAIPLGIPLTVEQLKEIERNQGIIRNIKQNYFKNRKYYSHLPPIIHLTEEQEAEILEHYRHFFRAFPPETLSSYVFNGTEYGADPDPYASAPVGFEAVCPSTSVYEDILFTVNDINEVLQMIQMESFEQWVLNETCDSTSGNVVGTVCLERERLIDAVVINLETSDTTFEQIKVFCCSAYSDIS</sequence>
<accession>A0A2G8KLZ7</accession>
<proteinExistence type="predicted"/>
<dbReference type="SUPFAM" id="SSF57501">
    <property type="entry name" value="Cystine-knot cytokines"/>
    <property type="match status" value="1"/>
</dbReference>
<organism evidence="2 3">
    <name type="scientific">Stichopus japonicus</name>
    <name type="common">Sea cucumber</name>
    <dbReference type="NCBI Taxonomy" id="307972"/>
    <lineage>
        <taxon>Eukaryota</taxon>
        <taxon>Metazoa</taxon>
        <taxon>Echinodermata</taxon>
        <taxon>Eleutherozoa</taxon>
        <taxon>Echinozoa</taxon>
        <taxon>Holothuroidea</taxon>
        <taxon>Aspidochirotacea</taxon>
        <taxon>Aspidochirotida</taxon>
        <taxon>Stichopodidae</taxon>
        <taxon>Apostichopus</taxon>
    </lineage>
</organism>
<name>A0A2G8KLZ7_STIJA</name>
<feature type="chain" id="PRO_5013802387" evidence="1">
    <location>
        <begin position="18"/>
        <end position="200"/>
    </location>
</feature>
<keyword evidence="1" id="KW-0732">Signal</keyword>
<feature type="signal peptide" evidence="1">
    <location>
        <begin position="1"/>
        <end position="17"/>
    </location>
</feature>
<keyword evidence="3" id="KW-1185">Reference proteome</keyword>
<dbReference type="EMBL" id="MRZV01000489">
    <property type="protein sequence ID" value="PIK48970.1"/>
    <property type="molecule type" value="Genomic_DNA"/>
</dbReference>
<dbReference type="Proteomes" id="UP000230750">
    <property type="component" value="Unassembled WGS sequence"/>
</dbReference>
<evidence type="ECO:0000313" key="2">
    <source>
        <dbReference type="EMBL" id="PIK48970.1"/>
    </source>
</evidence>
<evidence type="ECO:0000256" key="1">
    <source>
        <dbReference type="SAM" id="SignalP"/>
    </source>
</evidence>
<dbReference type="InterPro" id="IPR029034">
    <property type="entry name" value="Cystine-knot_cytokine"/>
</dbReference>
<dbReference type="AlphaFoldDB" id="A0A2G8KLZ7"/>
<evidence type="ECO:0000313" key="3">
    <source>
        <dbReference type="Proteomes" id="UP000230750"/>
    </source>
</evidence>
<gene>
    <name evidence="2" type="ORF">BSL78_14148</name>
</gene>